<dbReference type="CDD" id="cd00090">
    <property type="entry name" value="HTH_ARSR"/>
    <property type="match status" value="1"/>
</dbReference>
<dbReference type="SMART" id="SM00418">
    <property type="entry name" value="HTH_ARSR"/>
    <property type="match status" value="1"/>
</dbReference>
<dbReference type="PANTHER" id="PTHR33154:SF36">
    <property type="entry name" value="TRANSCRIPTIONAL REGULATOR"/>
    <property type="match status" value="1"/>
</dbReference>
<comment type="caution">
    <text evidence="6">The sequence shown here is derived from an EMBL/GenBank/DDBJ whole genome shotgun (WGS) entry which is preliminary data.</text>
</comment>
<dbReference type="EMBL" id="SMKI01000239">
    <property type="protein sequence ID" value="TDC72592.1"/>
    <property type="molecule type" value="Genomic_DNA"/>
</dbReference>
<dbReference type="AlphaFoldDB" id="A0A4R4TBV4"/>
<keyword evidence="1" id="KW-0805">Transcription regulation</keyword>
<evidence type="ECO:0000259" key="5">
    <source>
        <dbReference type="PROSITE" id="PS50987"/>
    </source>
</evidence>
<dbReference type="InterPro" id="IPR036388">
    <property type="entry name" value="WH-like_DNA-bd_sf"/>
</dbReference>
<dbReference type="Gene3D" id="1.10.10.10">
    <property type="entry name" value="Winged helix-like DNA-binding domain superfamily/Winged helix DNA-binding domain"/>
    <property type="match status" value="1"/>
</dbReference>
<organism evidence="6 7">
    <name type="scientific">Streptomyces hainanensis</name>
    <dbReference type="NCBI Taxonomy" id="402648"/>
    <lineage>
        <taxon>Bacteria</taxon>
        <taxon>Bacillati</taxon>
        <taxon>Actinomycetota</taxon>
        <taxon>Actinomycetes</taxon>
        <taxon>Kitasatosporales</taxon>
        <taxon>Streptomycetaceae</taxon>
        <taxon>Streptomyces</taxon>
    </lineage>
</organism>
<dbReference type="InterPro" id="IPR001845">
    <property type="entry name" value="HTH_ArsR_DNA-bd_dom"/>
</dbReference>
<reference evidence="6 7" key="1">
    <citation type="submission" date="2019-03" db="EMBL/GenBank/DDBJ databases">
        <title>Draft genome sequences of novel Actinobacteria.</title>
        <authorList>
            <person name="Sahin N."/>
            <person name="Ay H."/>
            <person name="Saygin H."/>
        </authorList>
    </citation>
    <scope>NUCLEOTIDE SEQUENCE [LARGE SCALE GENOMIC DNA]</scope>
    <source>
        <strain evidence="6 7">DSM 41900</strain>
    </source>
</reference>
<keyword evidence="2" id="KW-0238">DNA-binding</keyword>
<protein>
    <submittedName>
        <fullName evidence="6">ArsR family transcriptional regulator</fullName>
    </submittedName>
</protein>
<gene>
    <name evidence="6" type="ORF">E1283_21300</name>
</gene>
<sequence length="128" mass="13447">MYADCPDDETLAPAVALFRSLGDTTRLAILQRLTCGEARVTDLVATLGLAQSTISAHLSCLRGCGLVDSRAAGRASFYHLARPELIDLLNSAEQLLATTGEVTALSPNYGISASPGEDTPWAARRDAG</sequence>
<evidence type="ECO:0000256" key="2">
    <source>
        <dbReference type="ARBA" id="ARBA00023125"/>
    </source>
</evidence>
<dbReference type="InterPro" id="IPR011991">
    <property type="entry name" value="ArsR-like_HTH"/>
</dbReference>
<dbReference type="OrthoDB" id="3401849at2"/>
<dbReference type="NCBIfam" id="NF033788">
    <property type="entry name" value="HTH_metalloreg"/>
    <property type="match status" value="1"/>
</dbReference>
<evidence type="ECO:0000256" key="3">
    <source>
        <dbReference type="ARBA" id="ARBA00023163"/>
    </source>
</evidence>
<dbReference type="Pfam" id="PF01022">
    <property type="entry name" value="HTH_5"/>
    <property type="match status" value="1"/>
</dbReference>
<dbReference type="GO" id="GO:0003677">
    <property type="term" value="F:DNA binding"/>
    <property type="evidence" value="ECO:0007669"/>
    <property type="project" value="UniProtKB-KW"/>
</dbReference>
<dbReference type="PANTHER" id="PTHR33154">
    <property type="entry name" value="TRANSCRIPTIONAL REGULATOR, ARSR FAMILY"/>
    <property type="match status" value="1"/>
</dbReference>
<feature type="domain" description="HTH arsR-type" evidence="5">
    <location>
        <begin position="6"/>
        <end position="100"/>
    </location>
</feature>
<evidence type="ECO:0000313" key="6">
    <source>
        <dbReference type="EMBL" id="TDC72592.1"/>
    </source>
</evidence>
<keyword evidence="3" id="KW-0804">Transcription</keyword>
<proteinExistence type="predicted"/>
<evidence type="ECO:0000313" key="7">
    <source>
        <dbReference type="Proteomes" id="UP000295345"/>
    </source>
</evidence>
<keyword evidence="7" id="KW-1185">Reference proteome</keyword>
<dbReference type="PROSITE" id="PS50987">
    <property type="entry name" value="HTH_ARSR_2"/>
    <property type="match status" value="1"/>
</dbReference>
<evidence type="ECO:0000256" key="1">
    <source>
        <dbReference type="ARBA" id="ARBA00023015"/>
    </source>
</evidence>
<dbReference type="InterPro" id="IPR051081">
    <property type="entry name" value="HTH_MetalResp_TranReg"/>
</dbReference>
<evidence type="ECO:0000256" key="4">
    <source>
        <dbReference type="SAM" id="MobiDB-lite"/>
    </source>
</evidence>
<feature type="region of interest" description="Disordered" evidence="4">
    <location>
        <begin position="109"/>
        <end position="128"/>
    </location>
</feature>
<dbReference type="Proteomes" id="UP000295345">
    <property type="component" value="Unassembled WGS sequence"/>
</dbReference>
<dbReference type="InterPro" id="IPR036390">
    <property type="entry name" value="WH_DNA-bd_sf"/>
</dbReference>
<dbReference type="GO" id="GO:0003700">
    <property type="term" value="F:DNA-binding transcription factor activity"/>
    <property type="evidence" value="ECO:0007669"/>
    <property type="project" value="InterPro"/>
</dbReference>
<name>A0A4R4TBV4_9ACTN</name>
<dbReference type="PRINTS" id="PR00778">
    <property type="entry name" value="HTHARSR"/>
</dbReference>
<accession>A0A4R4TBV4</accession>
<dbReference type="SUPFAM" id="SSF46785">
    <property type="entry name" value="Winged helix' DNA-binding domain"/>
    <property type="match status" value="1"/>
</dbReference>